<dbReference type="InterPro" id="IPR002942">
    <property type="entry name" value="S4_RNA-bd"/>
</dbReference>
<dbReference type="Gene3D" id="3.10.290.10">
    <property type="entry name" value="RNA-binding S4 domain"/>
    <property type="match status" value="1"/>
</dbReference>
<evidence type="ECO:0000256" key="3">
    <source>
        <dbReference type="ARBA" id="ARBA00010876"/>
    </source>
</evidence>
<dbReference type="CDD" id="cd00165">
    <property type="entry name" value="S4"/>
    <property type="match status" value="1"/>
</dbReference>
<dbReference type="PROSITE" id="PS50889">
    <property type="entry name" value="S4"/>
    <property type="match status" value="1"/>
</dbReference>
<dbReference type="InterPro" id="IPR050188">
    <property type="entry name" value="RluA_PseudoU_synthase"/>
</dbReference>
<comment type="catalytic activity">
    <reaction evidence="1">
        <text>uridine(955/2504/2580) in 23S rRNA = pseudouridine(955/2504/2580) in 23S rRNA</text>
        <dbReference type="Rhea" id="RHEA:42528"/>
        <dbReference type="Rhea" id="RHEA-COMP:10099"/>
        <dbReference type="Rhea" id="RHEA-COMP:10100"/>
        <dbReference type="ChEBI" id="CHEBI:65314"/>
        <dbReference type="ChEBI" id="CHEBI:65315"/>
        <dbReference type="EC" id="5.4.99.24"/>
    </reaction>
</comment>
<dbReference type="PANTHER" id="PTHR21600">
    <property type="entry name" value="MITOCHONDRIAL RNA PSEUDOURIDINE SYNTHASE"/>
    <property type="match status" value="1"/>
</dbReference>
<dbReference type="InterPro" id="IPR006145">
    <property type="entry name" value="PsdUridine_synth_RsuA/RluA"/>
</dbReference>
<keyword evidence="6 9" id="KW-0413">Isomerase</keyword>
<dbReference type="InterPro" id="IPR020103">
    <property type="entry name" value="PsdUridine_synth_cat_dom_sf"/>
</dbReference>
<dbReference type="GO" id="GO:0160141">
    <property type="term" value="F:23S rRNA pseudouridine(955/2504/2580) synthase activity"/>
    <property type="evidence" value="ECO:0007669"/>
    <property type="project" value="UniProtKB-EC"/>
</dbReference>
<dbReference type="RefSeq" id="WP_173284564.1">
    <property type="nucleotide sequence ID" value="NZ_CP054020.1"/>
</dbReference>
<dbReference type="CDD" id="cd02869">
    <property type="entry name" value="PseudoU_synth_RluA_like"/>
    <property type="match status" value="1"/>
</dbReference>
<comment type="function">
    <text evidence="2">Responsible for synthesis of pseudouridine from uracil at positions 955, 2504 and 2580 in 23S ribosomal RNA.</text>
</comment>
<dbReference type="EMBL" id="CP054020">
    <property type="protein sequence ID" value="QKI88916.1"/>
    <property type="molecule type" value="Genomic_DNA"/>
</dbReference>
<keyword evidence="5 8" id="KW-0694">RNA-binding</keyword>
<evidence type="ECO:0000256" key="2">
    <source>
        <dbReference type="ARBA" id="ARBA00002876"/>
    </source>
</evidence>
<dbReference type="GO" id="GO:0000455">
    <property type="term" value="P:enzyme-directed rRNA pseudouridine synthesis"/>
    <property type="evidence" value="ECO:0007669"/>
    <property type="project" value="TreeGrafter"/>
</dbReference>
<dbReference type="AlphaFoldDB" id="A0A7D4P3Z9"/>
<comment type="similarity">
    <text evidence="3 9">Belongs to the pseudouridine synthase RluA family.</text>
</comment>
<feature type="domain" description="RNA-binding S4" evidence="10">
    <location>
        <begin position="22"/>
        <end position="87"/>
    </location>
</feature>
<dbReference type="SMART" id="SM00363">
    <property type="entry name" value="S4"/>
    <property type="match status" value="1"/>
</dbReference>
<proteinExistence type="inferred from homology"/>
<evidence type="ECO:0000313" key="11">
    <source>
        <dbReference type="EMBL" id="QKI88916.1"/>
    </source>
</evidence>
<keyword evidence="4" id="KW-0698">rRNA processing</keyword>
<dbReference type="NCBIfam" id="TIGR00005">
    <property type="entry name" value="rluA_subfam"/>
    <property type="match status" value="1"/>
</dbReference>
<dbReference type="EC" id="5.4.99.-" evidence="9"/>
<evidence type="ECO:0000256" key="9">
    <source>
        <dbReference type="RuleBase" id="RU362028"/>
    </source>
</evidence>
<reference evidence="11 12" key="1">
    <citation type="submission" date="2020-05" db="EMBL/GenBank/DDBJ databases">
        <title>Thiomicrorhabdus sediminis sp.nov. and Thiomicrorhabdus xiamenensis sp.nov., novel sulfur-oxidizing bacteria isolated from coastal sediment.</title>
        <authorList>
            <person name="Liu X."/>
        </authorList>
    </citation>
    <scope>NUCLEOTIDE SEQUENCE [LARGE SCALE GENOMIC DNA]</scope>
    <source>
        <strain evidence="11 12">G2</strain>
    </source>
</reference>
<gene>
    <name evidence="11" type="ORF">HQN79_04700</name>
</gene>
<dbReference type="Gene3D" id="3.30.2350.10">
    <property type="entry name" value="Pseudouridine synthase"/>
    <property type="match status" value="1"/>
</dbReference>
<dbReference type="InterPro" id="IPR006224">
    <property type="entry name" value="PsdUridine_synth_RluA-like_CS"/>
</dbReference>
<dbReference type="GO" id="GO:0003723">
    <property type="term" value="F:RNA binding"/>
    <property type="evidence" value="ECO:0007669"/>
    <property type="project" value="UniProtKB-KW"/>
</dbReference>
<evidence type="ECO:0000313" key="12">
    <source>
        <dbReference type="Proteomes" id="UP000504724"/>
    </source>
</evidence>
<dbReference type="InterPro" id="IPR036986">
    <property type="entry name" value="S4_RNA-bd_sf"/>
</dbReference>
<dbReference type="Pfam" id="PF00849">
    <property type="entry name" value="PseudoU_synth_2"/>
    <property type="match status" value="1"/>
</dbReference>
<sequence length="318" mass="36236">MTEQHAASKVQFLTVGEEDHGQRLDNFLMRHFRKAPKALIYRIIRKGEVRVNKGRSKVSNRIESGDVVRVPPMRLPQTDKVEDSEIPADELRQIEQAILYEDADLMVVNKPSGVAVHGGGGIRYGLIEVLRALRPRAKRLELVHRIDRDTSGCILVAKKASVLKALHQQMRDDQFEKRYLAIVSGVWPKNVSKVDLPLRKDHLPNGGWHVKVAQDGKSALSYFEVKQHLNGCDLMAVRLKTGRTHQIRVHALAQGCALVGDDRYGDRELNKRFRKKGMKRLALHAHILGFTHPNTEQKMRIEAPLWADFKRLIEEQSL</sequence>
<evidence type="ECO:0000259" key="10">
    <source>
        <dbReference type="SMART" id="SM00363"/>
    </source>
</evidence>
<keyword evidence="12" id="KW-1185">Reference proteome</keyword>
<dbReference type="SUPFAM" id="SSF55174">
    <property type="entry name" value="Alpha-L RNA-binding motif"/>
    <property type="match status" value="1"/>
</dbReference>
<evidence type="ECO:0000256" key="7">
    <source>
        <dbReference type="PIRSR" id="PIRSR606225-1"/>
    </source>
</evidence>
<evidence type="ECO:0000256" key="8">
    <source>
        <dbReference type="PROSITE-ProRule" id="PRU00182"/>
    </source>
</evidence>
<dbReference type="SUPFAM" id="SSF55120">
    <property type="entry name" value="Pseudouridine synthase"/>
    <property type="match status" value="1"/>
</dbReference>
<accession>A0A7D4P3Z9</accession>
<dbReference type="Pfam" id="PF01479">
    <property type="entry name" value="S4"/>
    <property type="match status" value="1"/>
</dbReference>
<protein>
    <recommendedName>
        <fullName evidence="9">Pseudouridine synthase</fullName>
        <ecNumber evidence="9">5.4.99.-</ecNumber>
    </recommendedName>
</protein>
<organism evidence="11 12">
    <name type="scientific">Thiomicrorhabdus xiamenensis</name>
    <dbReference type="NCBI Taxonomy" id="2739063"/>
    <lineage>
        <taxon>Bacteria</taxon>
        <taxon>Pseudomonadati</taxon>
        <taxon>Pseudomonadota</taxon>
        <taxon>Gammaproteobacteria</taxon>
        <taxon>Thiotrichales</taxon>
        <taxon>Piscirickettsiaceae</taxon>
        <taxon>Thiomicrorhabdus</taxon>
    </lineage>
</organism>
<comment type="catalytic activity">
    <reaction evidence="9">
        <text>a uridine in RNA = a pseudouridine in RNA</text>
        <dbReference type="Rhea" id="RHEA:48348"/>
        <dbReference type="Rhea" id="RHEA-COMP:12068"/>
        <dbReference type="Rhea" id="RHEA-COMP:12069"/>
        <dbReference type="ChEBI" id="CHEBI:65314"/>
        <dbReference type="ChEBI" id="CHEBI:65315"/>
    </reaction>
</comment>
<dbReference type="KEGG" id="txa:HQN79_04700"/>
<dbReference type="PANTHER" id="PTHR21600:SF92">
    <property type="entry name" value="RIBOSOMAL LARGE SUBUNIT PSEUDOURIDINE SYNTHASE C"/>
    <property type="match status" value="1"/>
</dbReference>
<feature type="active site" evidence="7">
    <location>
        <position position="147"/>
    </location>
</feature>
<evidence type="ECO:0000256" key="4">
    <source>
        <dbReference type="ARBA" id="ARBA00022552"/>
    </source>
</evidence>
<evidence type="ECO:0000256" key="1">
    <source>
        <dbReference type="ARBA" id="ARBA00000381"/>
    </source>
</evidence>
<dbReference type="InterPro" id="IPR006225">
    <property type="entry name" value="PsdUridine_synth_RluC/D"/>
</dbReference>
<name>A0A7D4P3Z9_9GAMM</name>
<evidence type="ECO:0000256" key="5">
    <source>
        <dbReference type="ARBA" id="ARBA00022884"/>
    </source>
</evidence>
<evidence type="ECO:0000256" key="6">
    <source>
        <dbReference type="ARBA" id="ARBA00023235"/>
    </source>
</evidence>
<dbReference type="PROSITE" id="PS01129">
    <property type="entry name" value="PSI_RLU"/>
    <property type="match status" value="1"/>
</dbReference>
<dbReference type="Proteomes" id="UP000504724">
    <property type="component" value="Chromosome"/>
</dbReference>